<feature type="transmembrane region" description="Helical" evidence="5">
    <location>
        <begin position="154"/>
        <end position="175"/>
    </location>
</feature>
<organism evidence="6 7">
    <name type="scientific">Kineococcus rhizosphaerae</name>
    <dbReference type="NCBI Taxonomy" id="559628"/>
    <lineage>
        <taxon>Bacteria</taxon>
        <taxon>Bacillati</taxon>
        <taxon>Actinomycetota</taxon>
        <taxon>Actinomycetes</taxon>
        <taxon>Kineosporiales</taxon>
        <taxon>Kineosporiaceae</taxon>
        <taxon>Kineococcus</taxon>
    </lineage>
</organism>
<keyword evidence="4 5" id="KW-0472">Membrane</keyword>
<dbReference type="Pfam" id="PF01988">
    <property type="entry name" value="VIT1"/>
    <property type="match status" value="1"/>
</dbReference>
<dbReference type="GO" id="GO:0030026">
    <property type="term" value="P:intracellular manganese ion homeostasis"/>
    <property type="evidence" value="ECO:0007669"/>
    <property type="project" value="InterPro"/>
</dbReference>
<sequence length="237" mass="24270">MVEVHPSEPALHQGAVSGRLNWMRAAVLGANDGIVSVAGLVVGVAGATTDRPVLLTAGTAGLVAGALSMAAGEFVSVSTQRDTQRALLETERRELEETPAEELEELAQIYVGKGLSDELAHQVAVELSAKDPLRAHAEAELGMDVDEVVSPWQAAWASAAAFTIGALVPLLTIVLMPTGARVAACFVAVVLALALTGTLSAHLGGAGRRRATVRTVLGGAVAMAVTYGIGHLVGRSV</sequence>
<dbReference type="PANTHER" id="PTHR31851">
    <property type="entry name" value="FE(2+)/MN(2+) TRANSPORTER PCL1"/>
    <property type="match status" value="1"/>
</dbReference>
<reference evidence="6 7" key="1">
    <citation type="submission" date="2018-03" db="EMBL/GenBank/DDBJ databases">
        <title>Genomic Encyclopedia of Archaeal and Bacterial Type Strains, Phase II (KMG-II): from individual species to whole genera.</title>
        <authorList>
            <person name="Goeker M."/>
        </authorList>
    </citation>
    <scope>NUCLEOTIDE SEQUENCE [LARGE SCALE GENOMIC DNA]</scope>
    <source>
        <strain evidence="6 7">DSM 19711</strain>
    </source>
</reference>
<dbReference type="AlphaFoldDB" id="A0A2T0R6H7"/>
<feature type="transmembrane region" description="Helical" evidence="5">
    <location>
        <begin position="215"/>
        <end position="234"/>
    </location>
</feature>
<feature type="transmembrane region" description="Helical" evidence="5">
    <location>
        <begin position="25"/>
        <end position="47"/>
    </location>
</feature>
<evidence type="ECO:0000256" key="2">
    <source>
        <dbReference type="ARBA" id="ARBA00022692"/>
    </source>
</evidence>
<feature type="transmembrane region" description="Helical" evidence="5">
    <location>
        <begin position="53"/>
        <end position="75"/>
    </location>
</feature>
<keyword evidence="2 5" id="KW-0812">Transmembrane</keyword>
<comment type="subcellular location">
    <subcellularLocation>
        <location evidence="1">Endomembrane system</location>
        <topology evidence="1">Multi-pass membrane protein</topology>
    </subcellularLocation>
</comment>
<dbReference type="GO" id="GO:0005384">
    <property type="term" value="F:manganese ion transmembrane transporter activity"/>
    <property type="evidence" value="ECO:0007669"/>
    <property type="project" value="InterPro"/>
</dbReference>
<evidence type="ECO:0000256" key="1">
    <source>
        <dbReference type="ARBA" id="ARBA00004127"/>
    </source>
</evidence>
<dbReference type="GO" id="GO:0012505">
    <property type="term" value="C:endomembrane system"/>
    <property type="evidence" value="ECO:0007669"/>
    <property type="project" value="UniProtKB-SubCell"/>
</dbReference>
<keyword evidence="3 5" id="KW-1133">Transmembrane helix</keyword>
<feature type="transmembrane region" description="Helical" evidence="5">
    <location>
        <begin position="181"/>
        <end position="203"/>
    </location>
</feature>
<gene>
    <name evidence="6" type="ORF">CLV37_103197</name>
</gene>
<dbReference type="CDD" id="cd02432">
    <property type="entry name" value="Nodulin-21_like_1"/>
    <property type="match status" value="1"/>
</dbReference>
<evidence type="ECO:0000256" key="4">
    <source>
        <dbReference type="ARBA" id="ARBA00023136"/>
    </source>
</evidence>
<dbReference type="RefSeq" id="WP_211298480.1">
    <property type="nucleotide sequence ID" value="NZ_PVZF01000003.1"/>
</dbReference>
<evidence type="ECO:0000256" key="3">
    <source>
        <dbReference type="ARBA" id="ARBA00022989"/>
    </source>
</evidence>
<name>A0A2T0R6H7_9ACTN</name>
<evidence type="ECO:0000313" key="6">
    <source>
        <dbReference type="EMBL" id="PRY16766.1"/>
    </source>
</evidence>
<keyword evidence="7" id="KW-1185">Reference proteome</keyword>
<proteinExistence type="predicted"/>
<dbReference type="EMBL" id="PVZF01000003">
    <property type="protein sequence ID" value="PRY16766.1"/>
    <property type="molecule type" value="Genomic_DNA"/>
</dbReference>
<comment type="caution">
    <text evidence="6">The sequence shown here is derived from an EMBL/GenBank/DDBJ whole genome shotgun (WGS) entry which is preliminary data.</text>
</comment>
<dbReference type="InterPro" id="IPR008217">
    <property type="entry name" value="Ccc1_fam"/>
</dbReference>
<dbReference type="Proteomes" id="UP000238083">
    <property type="component" value="Unassembled WGS sequence"/>
</dbReference>
<accession>A0A2T0R6H7</accession>
<evidence type="ECO:0000256" key="5">
    <source>
        <dbReference type="SAM" id="Phobius"/>
    </source>
</evidence>
<protein>
    <submittedName>
        <fullName evidence="6">VIT1/CCC1 family predicted Fe2+/Mn2+ transporter</fullName>
    </submittedName>
</protein>
<evidence type="ECO:0000313" key="7">
    <source>
        <dbReference type="Proteomes" id="UP000238083"/>
    </source>
</evidence>